<evidence type="ECO:0000313" key="1">
    <source>
        <dbReference type="Proteomes" id="UP000887566"/>
    </source>
</evidence>
<keyword evidence="1" id="KW-1185">Reference proteome</keyword>
<dbReference type="AlphaFoldDB" id="A0A914X2C6"/>
<sequence length="94" mass="10271">MTQTLADTSQIDVAKKPVKAVSVVRLGFDREPEATASFPIRAPASDESATVEQPNPVNVISRWAVGRPKTPFRSACRRSFRSIDWGGEREEGGV</sequence>
<protein>
    <submittedName>
        <fullName evidence="2">Uncharacterized protein</fullName>
    </submittedName>
</protein>
<organism evidence="1 2">
    <name type="scientific">Plectus sambesii</name>
    <dbReference type="NCBI Taxonomy" id="2011161"/>
    <lineage>
        <taxon>Eukaryota</taxon>
        <taxon>Metazoa</taxon>
        <taxon>Ecdysozoa</taxon>
        <taxon>Nematoda</taxon>
        <taxon>Chromadorea</taxon>
        <taxon>Plectida</taxon>
        <taxon>Plectina</taxon>
        <taxon>Plectoidea</taxon>
        <taxon>Plectidae</taxon>
        <taxon>Plectus</taxon>
    </lineage>
</organism>
<dbReference type="Proteomes" id="UP000887566">
    <property type="component" value="Unplaced"/>
</dbReference>
<reference evidence="2" key="1">
    <citation type="submission" date="2022-11" db="UniProtKB">
        <authorList>
            <consortium name="WormBaseParasite"/>
        </authorList>
    </citation>
    <scope>IDENTIFICATION</scope>
</reference>
<evidence type="ECO:0000313" key="2">
    <source>
        <dbReference type="WBParaSite" id="PSAMB.scaffold604size46016.g7236.t1"/>
    </source>
</evidence>
<proteinExistence type="predicted"/>
<accession>A0A914X2C6</accession>
<name>A0A914X2C6_9BILA</name>
<dbReference type="WBParaSite" id="PSAMB.scaffold604size46016.g7236.t1">
    <property type="protein sequence ID" value="PSAMB.scaffold604size46016.g7236.t1"/>
    <property type="gene ID" value="PSAMB.scaffold604size46016.g7236"/>
</dbReference>